<organism evidence="1 2">
    <name type="scientific">Modestobacter italicus (strain DSM 44449 / CECT 9708 / BC 501)</name>
    <dbReference type="NCBI Taxonomy" id="2732864"/>
    <lineage>
        <taxon>Bacteria</taxon>
        <taxon>Bacillati</taxon>
        <taxon>Actinomycetota</taxon>
        <taxon>Actinomycetes</taxon>
        <taxon>Geodermatophilales</taxon>
        <taxon>Geodermatophilaceae</taxon>
        <taxon>Modestobacter</taxon>
    </lineage>
</organism>
<dbReference type="KEGG" id="mmar:MODMU_4081"/>
<gene>
    <name evidence="1" type="ordered locus">MODMU_4081</name>
</gene>
<dbReference type="AlphaFoldDB" id="I4F1G9"/>
<keyword evidence="2" id="KW-1185">Reference proteome</keyword>
<dbReference type="eggNOG" id="ENOG502ZSN8">
    <property type="taxonomic scope" value="Bacteria"/>
</dbReference>
<sequence length="177" mass="18957">MRGVVVIDQPVEDRVVGWHVNVGEGLESTMAGAWVLPSDDDRIARLLVGRVLVTTEKAALRFGRGADVGALAMAIVAETSALDTAFAAHVASLPSSKRSLVTPRWPRIPTRPRAEVAGDPLASDALTLARWVSQLLAVWDRIEKERLTRPFLAVRGGELARALPPGWATTDALPLAA</sequence>
<evidence type="ECO:0000313" key="1">
    <source>
        <dbReference type="EMBL" id="CCH89482.1"/>
    </source>
</evidence>
<evidence type="ECO:0000313" key="2">
    <source>
        <dbReference type="Proteomes" id="UP000006461"/>
    </source>
</evidence>
<protein>
    <submittedName>
        <fullName evidence="1">Uncharacterized protein</fullName>
    </submittedName>
</protein>
<dbReference type="OrthoDB" id="4774333at2"/>
<dbReference type="EMBL" id="FO203431">
    <property type="protein sequence ID" value="CCH89482.1"/>
    <property type="molecule type" value="Genomic_DNA"/>
</dbReference>
<dbReference type="HOGENOM" id="CLU_1516242_0_0_11"/>
<reference evidence="1 2" key="1">
    <citation type="journal article" date="2012" name="J. Bacteriol.">
        <title>Genome Sequence of Radiation-Resistant Modestobacter marinus Strain BC501, a Representative Actinobacterium That Thrives on Calcareous Stone Surfaces.</title>
        <authorList>
            <person name="Normand P."/>
            <person name="Gury J."/>
            <person name="Pujic P."/>
            <person name="Chouaia B."/>
            <person name="Crotti E."/>
            <person name="Brusetti L."/>
            <person name="Daffonchio D."/>
            <person name="Vacherie B."/>
            <person name="Barbe V."/>
            <person name="Medigue C."/>
            <person name="Calteau A."/>
            <person name="Ghodhbane-Gtari F."/>
            <person name="Essoussi I."/>
            <person name="Nouioui I."/>
            <person name="Abbassi-Ghozzi I."/>
            <person name="Gtari M."/>
        </authorList>
    </citation>
    <scope>NUCLEOTIDE SEQUENCE [LARGE SCALE GENOMIC DNA]</scope>
    <source>
        <strain evidence="2">BC 501</strain>
    </source>
</reference>
<name>I4F1G9_MODI5</name>
<accession>I4F1G9</accession>
<dbReference type="Proteomes" id="UP000006461">
    <property type="component" value="Chromosome"/>
</dbReference>
<proteinExistence type="predicted"/>